<dbReference type="GO" id="GO:0016226">
    <property type="term" value="P:iron-sulfur cluster assembly"/>
    <property type="evidence" value="ECO:0007669"/>
    <property type="project" value="InterPro"/>
</dbReference>
<evidence type="ECO:0000256" key="2">
    <source>
        <dbReference type="ARBA" id="ARBA00049958"/>
    </source>
</evidence>
<dbReference type="GO" id="GO:0051536">
    <property type="term" value="F:iron-sulfur cluster binding"/>
    <property type="evidence" value="ECO:0007669"/>
    <property type="project" value="InterPro"/>
</dbReference>
<reference evidence="4 5" key="1">
    <citation type="journal article" date="2022" name="ISME Commun">
        <title>Vulcanimicrobium alpinus gen. nov. sp. nov., the first cultivated representative of the candidate phylum 'Eremiobacterota', is a metabolically versatile aerobic anoxygenic phototroph.</title>
        <authorList>
            <person name="Yabe S."/>
            <person name="Muto K."/>
            <person name="Abe K."/>
            <person name="Yokota A."/>
            <person name="Staudigel H."/>
            <person name="Tebo B.M."/>
        </authorList>
    </citation>
    <scope>NUCLEOTIDE SEQUENCE [LARGE SCALE GENOMIC DNA]</scope>
    <source>
        <strain evidence="4 5">WC8-2</strain>
    </source>
</reference>
<evidence type="ECO:0000256" key="1">
    <source>
        <dbReference type="ARBA" id="ARBA00006420"/>
    </source>
</evidence>
<sequence length="77" mass="8298">MNTATVESRIETALDRIRPMIRRDGGDVWLIKVEDAIAYVQMIGACGGCPASNATLKGGIEAVVREDVPEILAVEQL</sequence>
<dbReference type="EMBL" id="AP025523">
    <property type="protein sequence ID" value="BDE06999.1"/>
    <property type="molecule type" value="Genomic_DNA"/>
</dbReference>
<comment type="function">
    <text evidence="2">May be involved in the formation or repair of [Fe-S] clusters present in iron-sulfur proteins.</text>
</comment>
<name>A0AAN1XXY7_UNVUL</name>
<dbReference type="GO" id="GO:0005506">
    <property type="term" value="F:iron ion binding"/>
    <property type="evidence" value="ECO:0007669"/>
    <property type="project" value="InterPro"/>
</dbReference>
<dbReference type="PANTHER" id="PTHR11178:SF1">
    <property type="entry name" value="NFU1 IRON-SULFUR CLUSTER SCAFFOLD HOMOLOG, MITOCHONDRIAL"/>
    <property type="match status" value="1"/>
</dbReference>
<protein>
    <submittedName>
        <fullName evidence="4">NifU family protein</fullName>
    </submittedName>
</protein>
<evidence type="ECO:0000313" key="5">
    <source>
        <dbReference type="Proteomes" id="UP001317532"/>
    </source>
</evidence>
<dbReference type="SUPFAM" id="SSF117916">
    <property type="entry name" value="Fe-S cluster assembly (FSCA) domain-like"/>
    <property type="match status" value="1"/>
</dbReference>
<evidence type="ECO:0000259" key="3">
    <source>
        <dbReference type="Pfam" id="PF01106"/>
    </source>
</evidence>
<dbReference type="Proteomes" id="UP001317532">
    <property type="component" value="Chromosome"/>
</dbReference>
<dbReference type="Pfam" id="PF01106">
    <property type="entry name" value="NifU"/>
    <property type="match status" value="1"/>
</dbReference>
<gene>
    <name evidence="4" type="ORF">WPS_22750</name>
</gene>
<dbReference type="RefSeq" id="WP_317994619.1">
    <property type="nucleotide sequence ID" value="NZ_AP025523.1"/>
</dbReference>
<accession>A0AAN1XXY7</accession>
<keyword evidence="5" id="KW-1185">Reference proteome</keyword>
<comment type="similarity">
    <text evidence="1">Belongs to the NifU family.</text>
</comment>
<evidence type="ECO:0000313" key="4">
    <source>
        <dbReference type="EMBL" id="BDE06999.1"/>
    </source>
</evidence>
<organism evidence="4 5">
    <name type="scientific">Vulcanimicrobium alpinum</name>
    <dbReference type="NCBI Taxonomy" id="3016050"/>
    <lineage>
        <taxon>Bacteria</taxon>
        <taxon>Bacillati</taxon>
        <taxon>Vulcanimicrobiota</taxon>
        <taxon>Vulcanimicrobiia</taxon>
        <taxon>Vulcanimicrobiales</taxon>
        <taxon>Vulcanimicrobiaceae</taxon>
        <taxon>Vulcanimicrobium</taxon>
    </lineage>
</organism>
<dbReference type="InterPro" id="IPR034904">
    <property type="entry name" value="FSCA_dom_sf"/>
</dbReference>
<dbReference type="InterPro" id="IPR001075">
    <property type="entry name" value="NIF_FeS_clus_asmbl_NifU_C"/>
</dbReference>
<feature type="domain" description="NIF system FeS cluster assembly NifU C-terminal" evidence="3">
    <location>
        <begin position="10"/>
        <end position="75"/>
    </location>
</feature>
<dbReference type="PANTHER" id="PTHR11178">
    <property type="entry name" value="IRON-SULFUR CLUSTER SCAFFOLD PROTEIN NFU-RELATED"/>
    <property type="match status" value="1"/>
</dbReference>
<dbReference type="AlphaFoldDB" id="A0AAN1XXY7"/>
<dbReference type="KEGG" id="vab:WPS_22750"/>
<proteinExistence type="inferred from homology"/>
<dbReference type="Gene3D" id="3.30.300.130">
    <property type="entry name" value="Fe-S cluster assembly (FSCA)"/>
    <property type="match status" value="1"/>
</dbReference>